<dbReference type="EMBL" id="JASDAP010000011">
    <property type="protein sequence ID" value="KAK1894141.1"/>
    <property type="molecule type" value="Genomic_DNA"/>
</dbReference>
<evidence type="ECO:0000313" key="2">
    <source>
        <dbReference type="Proteomes" id="UP001228049"/>
    </source>
</evidence>
<protein>
    <submittedName>
        <fullName evidence="1">Uncharacterized protein</fullName>
    </submittedName>
</protein>
<name>A0AAD9FAJ1_DISEL</name>
<keyword evidence="2" id="KW-1185">Reference proteome</keyword>
<evidence type="ECO:0000313" key="1">
    <source>
        <dbReference type="EMBL" id="KAK1894141.1"/>
    </source>
</evidence>
<reference evidence="1" key="1">
    <citation type="submission" date="2023-04" db="EMBL/GenBank/DDBJ databases">
        <title>Chromosome-level genome of Chaenocephalus aceratus.</title>
        <authorList>
            <person name="Park H."/>
        </authorList>
    </citation>
    <scope>NUCLEOTIDE SEQUENCE</scope>
    <source>
        <strain evidence="1">DE</strain>
        <tissue evidence="1">Muscle</tissue>
    </source>
</reference>
<organism evidence="1 2">
    <name type="scientific">Dissostichus eleginoides</name>
    <name type="common">Patagonian toothfish</name>
    <name type="synonym">Dissostichus amissus</name>
    <dbReference type="NCBI Taxonomy" id="100907"/>
    <lineage>
        <taxon>Eukaryota</taxon>
        <taxon>Metazoa</taxon>
        <taxon>Chordata</taxon>
        <taxon>Craniata</taxon>
        <taxon>Vertebrata</taxon>
        <taxon>Euteleostomi</taxon>
        <taxon>Actinopterygii</taxon>
        <taxon>Neopterygii</taxon>
        <taxon>Teleostei</taxon>
        <taxon>Neoteleostei</taxon>
        <taxon>Acanthomorphata</taxon>
        <taxon>Eupercaria</taxon>
        <taxon>Perciformes</taxon>
        <taxon>Notothenioidei</taxon>
        <taxon>Nototheniidae</taxon>
        <taxon>Dissostichus</taxon>
    </lineage>
</organism>
<dbReference type="Proteomes" id="UP001228049">
    <property type="component" value="Unassembled WGS sequence"/>
</dbReference>
<comment type="caution">
    <text evidence="1">The sequence shown here is derived from an EMBL/GenBank/DDBJ whole genome shotgun (WGS) entry which is preliminary data.</text>
</comment>
<sequence>PLGCLLSWDSDRVTGQLKPLMYYSSTHVRYYRGTGGTWAGGGGMHCCTTGSGSGHKQNLVAGAYRTHQPDHSFGSESGRPGADTAAHSHFQHRIVVSGSALRQIEILREKVSFP</sequence>
<gene>
    <name evidence="1" type="ORF">KUDE01_019600</name>
</gene>
<feature type="non-terminal residue" evidence="1">
    <location>
        <position position="114"/>
    </location>
</feature>
<accession>A0AAD9FAJ1</accession>
<dbReference type="AlphaFoldDB" id="A0AAD9FAJ1"/>
<proteinExistence type="predicted"/>